<dbReference type="AlphaFoldDB" id="A0A1M6U9K7"/>
<feature type="transmembrane region" description="Helical" evidence="1">
    <location>
        <begin position="6"/>
        <end position="24"/>
    </location>
</feature>
<dbReference type="RefSeq" id="WP_072999992.1">
    <property type="nucleotide sequence ID" value="NZ_FRAM01000004.1"/>
</dbReference>
<dbReference type="Proteomes" id="UP000184498">
    <property type="component" value="Unassembled WGS sequence"/>
</dbReference>
<evidence type="ECO:0000313" key="3">
    <source>
        <dbReference type="Proteomes" id="UP000184498"/>
    </source>
</evidence>
<accession>A0A1M6U9K7</accession>
<evidence type="ECO:0000256" key="1">
    <source>
        <dbReference type="SAM" id="Phobius"/>
    </source>
</evidence>
<dbReference type="EMBL" id="FRAM01000004">
    <property type="protein sequence ID" value="SHK65851.1"/>
    <property type="molecule type" value="Genomic_DNA"/>
</dbReference>
<name>A0A1M6U9K7_9FLAO</name>
<keyword evidence="1" id="KW-0812">Transmembrane</keyword>
<protein>
    <submittedName>
        <fullName evidence="2">Uncharacterized protein</fullName>
    </submittedName>
</protein>
<evidence type="ECO:0000313" key="2">
    <source>
        <dbReference type="EMBL" id="SHK65851.1"/>
    </source>
</evidence>
<gene>
    <name evidence="2" type="ORF">SAMN05444371_3224</name>
</gene>
<dbReference type="STRING" id="216903.SAMN05444371_3224"/>
<organism evidence="2 3">
    <name type="scientific">Epilithonimonas mollis</name>
    <dbReference type="NCBI Taxonomy" id="216903"/>
    <lineage>
        <taxon>Bacteria</taxon>
        <taxon>Pseudomonadati</taxon>
        <taxon>Bacteroidota</taxon>
        <taxon>Flavobacteriia</taxon>
        <taxon>Flavobacteriales</taxon>
        <taxon>Weeksellaceae</taxon>
        <taxon>Chryseobacterium group</taxon>
        <taxon>Epilithonimonas</taxon>
    </lineage>
</organism>
<reference evidence="3" key="1">
    <citation type="submission" date="2016-11" db="EMBL/GenBank/DDBJ databases">
        <authorList>
            <person name="Varghese N."/>
            <person name="Submissions S."/>
        </authorList>
    </citation>
    <scope>NUCLEOTIDE SEQUENCE [LARGE SCALE GENOMIC DNA]</scope>
    <source>
        <strain evidence="3">DSM 18016</strain>
    </source>
</reference>
<keyword evidence="3" id="KW-1185">Reference proteome</keyword>
<dbReference type="OrthoDB" id="1494900at2"/>
<keyword evidence="1" id="KW-1133">Transmembrane helix</keyword>
<keyword evidence="1" id="KW-0472">Membrane</keyword>
<sequence>MKTTKIINLMIFMIVLLPGFFSLIKAQDKYAFATWSNAGVSSNDDAFYLVVSDPVKNWYNMSEDQRKEWETSFRISANRQIGKDIMGNYKIPVPDGGSYEKFNSLSACKERIQQVADKFKKDYSRYDKPAKVIYVNLYEY</sequence>
<proteinExistence type="predicted"/>